<proteinExistence type="predicted"/>
<dbReference type="Pfam" id="PF11209">
    <property type="entry name" value="LmeA"/>
    <property type="match status" value="1"/>
</dbReference>
<dbReference type="STRING" id="1121387.GCA_000429885_02198"/>
<dbReference type="RefSeq" id="WP_028327726.1">
    <property type="nucleotide sequence ID" value="NZ_JAAFNI010000001.1"/>
</dbReference>
<organism evidence="1 2">
    <name type="scientific">Dermatophilus congolensis</name>
    <dbReference type="NCBI Taxonomy" id="1863"/>
    <lineage>
        <taxon>Bacteria</taxon>
        <taxon>Bacillati</taxon>
        <taxon>Actinomycetota</taxon>
        <taxon>Actinomycetes</taxon>
        <taxon>Micrococcales</taxon>
        <taxon>Dermatophilaceae</taxon>
        <taxon>Dermatophilus</taxon>
    </lineage>
</organism>
<name>A0A239VL14_9MICO</name>
<dbReference type="Proteomes" id="UP000242637">
    <property type="component" value="Chromosome 1"/>
</dbReference>
<reference evidence="1 2" key="1">
    <citation type="submission" date="2017-06" db="EMBL/GenBank/DDBJ databases">
        <authorList>
            <consortium name="Pathogen Informatics"/>
        </authorList>
    </citation>
    <scope>NUCLEOTIDE SEQUENCE [LARGE SCALE GENOMIC DNA]</scope>
    <source>
        <strain evidence="1 2">NCTC13039</strain>
    </source>
</reference>
<dbReference type="InterPro" id="IPR021373">
    <property type="entry name" value="DUF2993"/>
</dbReference>
<keyword evidence="2" id="KW-1185">Reference proteome</keyword>
<dbReference type="KEGG" id="dco:SAMEA4475696_1532"/>
<accession>A0A239VL14</accession>
<evidence type="ECO:0008006" key="3">
    <source>
        <dbReference type="Google" id="ProtNLM"/>
    </source>
</evidence>
<dbReference type="AlphaFoldDB" id="A0A239VL14"/>
<dbReference type="GeneID" id="63459743"/>
<evidence type="ECO:0000313" key="2">
    <source>
        <dbReference type="Proteomes" id="UP000242637"/>
    </source>
</evidence>
<dbReference type="EMBL" id="LT906453">
    <property type="protein sequence ID" value="SNV22460.1"/>
    <property type="molecule type" value="Genomic_DNA"/>
</dbReference>
<gene>
    <name evidence="1" type="ORF">SAMEA4475696_01532</name>
</gene>
<sequence length="216" mass="22621">MKIATRVLAALGLLFVALTIAAVVAFMTWSRPATPATTTPTTPTSPSHLAQGEYSANNLTFATPKLDTPSGTITDVHLTAGNFVNTSKGKRIDNFKADALVPFATVQNKIGNGVTITPTGDGKITTRTTFEILGRQLTLTGTGTMAADAGRLVFNPSAIGFHEGPPGLNVPEWAAGRLRFAIPVPALPENATITNITTENTGFRIHLAGSQLQLPS</sequence>
<protein>
    <recommendedName>
        <fullName evidence="3">DUF2993 domain-containing protein</fullName>
    </recommendedName>
</protein>
<evidence type="ECO:0000313" key="1">
    <source>
        <dbReference type="EMBL" id="SNV22460.1"/>
    </source>
</evidence>